<protein>
    <submittedName>
        <fullName evidence="1">Uncharacterized protein</fullName>
    </submittedName>
</protein>
<reference evidence="1" key="1">
    <citation type="submission" date="2014-09" db="EMBL/GenBank/DDBJ databases">
        <authorList>
            <person name="Magalhaes I.L.F."/>
            <person name="Oliveira U."/>
            <person name="Santos F.R."/>
            <person name="Vidigal T.H.D.A."/>
            <person name="Brescovit A.D."/>
            <person name="Santos A.J."/>
        </authorList>
    </citation>
    <scope>NUCLEOTIDE SEQUENCE</scope>
    <source>
        <tissue evidence="1">Shoot tissue taken approximately 20 cm above the soil surface</tissue>
    </source>
</reference>
<organism evidence="1">
    <name type="scientific">Arundo donax</name>
    <name type="common">Giant reed</name>
    <name type="synonym">Donax arundinaceus</name>
    <dbReference type="NCBI Taxonomy" id="35708"/>
    <lineage>
        <taxon>Eukaryota</taxon>
        <taxon>Viridiplantae</taxon>
        <taxon>Streptophyta</taxon>
        <taxon>Embryophyta</taxon>
        <taxon>Tracheophyta</taxon>
        <taxon>Spermatophyta</taxon>
        <taxon>Magnoliopsida</taxon>
        <taxon>Liliopsida</taxon>
        <taxon>Poales</taxon>
        <taxon>Poaceae</taxon>
        <taxon>PACMAD clade</taxon>
        <taxon>Arundinoideae</taxon>
        <taxon>Arundineae</taxon>
        <taxon>Arundo</taxon>
    </lineage>
</organism>
<dbReference type="EMBL" id="GBRH01239053">
    <property type="protein sequence ID" value="JAD58842.1"/>
    <property type="molecule type" value="Transcribed_RNA"/>
</dbReference>
<evidence type="ECO:0000313" key="1">
    <source>
        <dbReference type="EMBL" id="JAD58842.1"/>
    </source>
</evidence>
<proteinExistence type="predicted"/>
<name>A0A0A9BHR6_ARUDO</name>
<sequence>MVLIQPFFNFKVTCINCGYVLLKHILVICPCCWPHMCRTDTTISLDKILHQMPKAFPLFSLWENMLHRIF</sequence>
<reference evidence="1" key="2">
    <citation type="journal article" date="2015" name="Data Brief">
        <title>Shoot transcriptome of the giant reed, Arundo donax.</title>
        <authorList>
            <person name="Barrero R.A."/>
            <person name="Guerrero F.D."/>
            <person name="Moolhuijzen P."/>
            <person name="Goolsby J.A."/>
            <person name="Tidwell J."/>
            <person name="Bellgard S.E."/>
            <person name="Bellgard M.I."/>
        </authorList>
    </citation>
    <scope>NUCLEOTIDE SEQUENCE</scope>
    <source>
        <tissue evidence="1">Shoot tissue taken approximately 20 cm above the soil surface</tissue>
    </source>
</reference>
<accession>A0A0A9BHR6</accession>
<dbReference type="AlphaFoldDB" id="A0A0A9BHR6"/>